<dbReference type="SUPFAM" id="SSF57783">
    <property type="entry name" value="Zinc beta-ribbon"/>
    <property type="match status" value="1"/>
</dbReference>
<comment type="caution">
    <text evidence="1">The sequence shown here is derived from an EMBL/GenBank/DDBJ whole genome shotgun (WGS) entry which is preliminary data.</text>
</comment>
<dbReference type="RefSeq" id="WP_345456913.1">
    <property type="nucleotide sequence ID" value="NZ_BAABHF010000009.1"/>
</dbReference>
<sequence>MTDHTPTPAAAWPAVLPAPWVTRLTCPACKTSDALLAFDGVGTVCAECGDATRALVTDSVEDM</sequence>
<gene>
    <name evidence="1" type="ORF">GCM10023191_005610</name>
</gene>
<evidence type="ECO:0000313" key="1">
    <source>
        <dbReference type="EMBL" id="GAA4483673.1"/>
    </source>
</evidence>
<reference evidence="2" key="1">
    <citation type="journal article" date="2019" name="Int. J. Syst. Evol. Microbiol.">
        <title>The Global Catalogue of Microorganisms (GCM) 10K type strain sequencing project: providing services to taxonomists for standard genome sequencing and annotation.</title>
        <authorList>
            <consortium name="The Broad Institute Genomics Platform"/>
            <consortium name="The Broad Institute Genome Sequencing Center for Infectious Disease"/>
            <person name="Wu L."/>
            <person name="Ma J."/>
        </authorList>
    </citation>
    <scope>NUCLEOTIDE SEQUENCE [LARGE SCALE GENOMIC DNA]</scope>
    <source>
        <strain evidence="2">JCM 17933</strain>
    </source>
</reference>
<protein>
    <submittedName>
        <fullName evidence="1">Uncharacterized protein</fullName>
    </submittedName>
</protein>
<name>A0ABP8PBK0_9ACTN</name>
<keyword evidence="2" id="KW-1185">Reference proteome</keyword>
<accession>A0ABP8PBK0</accession>
<evidence type="ECO:0000313" key="2">
    <source>
        <dbReference type="Proteomes" id="UP001500503"/>
    </source>
</evidence>
<proteinExistence type="predicted"/>
<dbReference type="EMBL" id="BAABHF010000009">
    <property type="protein sequence ID" value="GAA4483673.1"/>
    <property type="molecule type" value="Genomic_DNA"/>
</dbReference>
<dbReference type="Proteomes" id="UP001500503">
    <property type="component" value="Unassembled WGS sequence"/>
</dbReference>
<organism evidence="1 2">
    <name type="scientific">Actinoallomurus oryzae</name>
    <dbReference type="NCBI Taxonomy" id="502180"/>
    <lineage>
        <taxon>Bacteria</taxon>
        <taxon>Bacillati</taxon>
        <taxon>Actinomycetota</taxon>
        <taxon>Actinomycetes</taxon>
        <taxon>Streptosporangiales</taxon>
        <taxon>Thermomonosporaceae</taxon>
        <taxon>Actinoallomurus</taxon>
    </lineage>
</organism>